<feature type="non-terminal residue" evidence="1">
    <location>
        <position position="1"/>
    </location>
</feature>
<organism evidence="1 2">
    <name type="scientific">Candida africana</name>
    <dbReference type="NCBI Taxonomy" id="241526"/>
    <lineage>
        <taxon>Eukaryota</taxon>
        <taxon>Fungi</taxon>
        <taxon>Dikarya</taxon>
        <taxon>Ascomycota</taxon>
        <taxon>Saccharomycotina</taxon>
        <taxon>Pichiomycetes</taxon>
        <taxon>Debaryomycetaceae</taxon>
        <taxon>Candida/Lodderomyces clade</taxon>
        <taxon>Candida</taxon>
    </lineage>
</organism>
<reference evidence="1" key="1">
    <citation type="submission" date="2020-12" db="EMBL/GenBank/DDBJ databases">
        <title>Draft Genome of Candida africana.</title>
        <authorList>
            <person name="Ayanbimpe G.M."/>
            <person name="Enweani I.B."/>
            <person name="Aguiyi J.C."/>
            <person name="Nnadi U.P."/>
            <person name="Izam Y."/>
            <person name="Ubani A."/>
            <person name="Ngene A.C."/>
        </authorList>
    </citation>
    <scope>NUCLEOTIDE SEQUENCE</scope>
    <source>
        <strain evidence="1">CEC4854</strain>
    </source>
</reference>
<evidence type="ECO:0000313" key="1">
    <source>
        <dbReference type="EMBL" id="KAG8202696.1"/>
    </source>
</evidence>
<keyword evidence="2" id="KW-1185">Reference proteome</keyword>
<sequence length="977" mass="110862">MSADITETPNKQLLEQIRSPLFSLFNCIYELKNHTDSIGIQHELVKKLYSFPYEDLQFFIPQFVQLLVTYDSESMALEEFIITYSSRYPHFSLIVFWNLQAYIFELKNEPESRSFQAVRNLITKIQNIMFNADQQTVKAPEFRENFLPALVLCGAVASSVLLPSFKSYCLPMIKAQGKQQKSLVFKLVNFQKSLTKNLTLKNQRMSADIPKGSHSDDETATSSLIKPSLSRSASVPRRNTKKTSLSFLSDESEAYTTDDDDNKTSIELEKDFYKIDLDGLLKEKSANFLEPEENLNVNTAIKSKKRLSTLTSKVMTQPWNGIDGYNVNSQSLPDLSKAEGRDLIPFISSTESETSLLYHNNSISNDLQKNIPRQQKFSPGFDNVYLTKLLQVNYAKNETQFIMALQNISIRLSQVPKEARLSALRAELSIINDTLLPSEIDIPQLLPITSNRNKKYHKILKLNVNEASVLNSAERVPFLLFIEYLSDEIDFNPTTEYNQRIIARKKMNGATSMTVKKINSFSEVADGNFEKENKIKSSTPETVSNIIYNENTEEADLSEMPLDRKTTVSSDSFSPEMLVTPAITEQLKLSNFPSLNTKEVSTKVLADQMRIAAVMLQQLDSSGKANSEQSFLIKNRIVESMIALQDQFDSFDFEKLSQLQSDEPSAGERKLENDFKLGEDWNTKKQRIKKSSAYGHLKNWDLCSVIAKNGDDLPQEAFACQLISMISNIWKKHNIPVWTKRMKILITSANTGLVETITNAMSIHSIKKSFTEHSIKSGENSKGKIFTLLDYFHSVFGLPNSTSFRTAQQNFAKSLAAYSIICYVLQIKDRHNGNIMVDGDGHIIHIDFGFLLSNSPGSVGFEAAPFKLTVEYVELLGGVDSEIYSQFVYLCKQCFKSLRDNSEEIIEIVELMQKDSTLPCFNNGENTSVLLKQRLQLQLNDEDTDQFVENFLIGKSLGSMYTRLYDQFQMITQGIYS</sequence>
<dbReference type="EMBL" id="JAENJO010000005">
    <property type="protein sequence ID" value="KAG8202696.1"/>
    <property type="molecule type" value="Genomic_DNA"/>
</dbReference>
<protein>
    <submittedName>
        <fullName evidence="1">PIKALPHA</fullName>
    </submittedName>
</protein>
<comment type="caution">
    <text evidence="1">The sequence shown here is derived from an EMBL/GenBank/DDBJ whole genome shotgun (WGS) entry which is preliminary data.</text>
</comment>
<gene>
    <name evidence="1" type="primary">PIKALPHA</name>
    <name evidence="1" type="ORF">GWM34_02327</name>
</gene>
<evidence type="ECO:0000313" key="2">
    <source>
        <dbReference type="Proteomes" id="UP000742417"/>
    </source>
</evidence>
<proteinExistence type="predicted"/>
<accession>A0ACB7FN89</accession>
<dbReference type="Proteomes" id="UP000742417">
    <property type="component" value="Unassembled WGS sequence"/>
</dbReference>
<name>A0ACB7FN89_9ASCO</name>